<protein>
    <submittedName>
        <fullName evidence="1">Uncharacterized protein</fullName>
    </submittedName>
</protein>
<evidence type="ECO:0000313" key="2">
    <source>
        <dbReference type="Proteomes" id="UP001519273"/>
    </source>
</evidence>
<evidence type="ECO:0000313" key="1">
    <source>
        <dbReference type="EMBL" id="MBP1937159.1"/>
    </source>
</evidence>
<gene>
    <name evidence="1" type="ORF">J2Z20_002052</name>
</gene>
<sequence>MNKKAIVPNGDPVKHKEKIDHFKELHHILLNEDKERVEKKKQDK</sequence>
<name>A0ABS4H3Q9_9BACL</name>
<keyword evidence="2" id="KW-1185">Reference proteome</keyword>
<dbReference type="EMBL" id="JAGGKP010000004">
    <property type="protein sequence ID" value="MBP1937159.1"/>
    <property type="molecule type" value="Genomic_DNA"/>
</dbReference>
<reference evidence="1 2" key="1">
    <citation type="submission" date="2021-03" db="EMBL/GenBank/DDBJ databases">
        <title>Genomic Encyclopedia of Type Strains, Phase IV (KMG-IV): sequencing the most valuable type-strain genomes for metagenomic binning, comparative biology and taxonomic classification.</title>
        <authorList>
            <person name="Goeker M."/>
        </authorList>
    </citation>
    <scope>NUCLEOTIDE SEQUENCE [LARGE SCALE GENOMIC DNA]</scope>
    <source>
        <strain evidence="1 2">DSM 23491</strain>
    </source>
</reference>
<dbReference type="RefSeq" id="WP_280921753.1">
    <property type="nucleotide sequence ID" value="NZ_CBCRVE010000008.1"/>
</dbReference>
<accession>A0ABS4H3Q9</accession>
<organism evidence="1 2">
    <name type="scientific">Paenibacillus sediminis</name>
    <dbReference type="NCBI Taxonomy" id="664909"/>
    <lineage>
        <taxon>Bacteria</taxon>
        <taxon>Bacillati</taxon>
        <taxon>Bacillota</taxon>
        <taxon>Bacilli</taxon>
        <taxon>Bacillales</taxon>
        <taxon>Paenibacillaceae</taxon>
        <taxon>Paenibacillus</taxon>
    </lineage>
</organism>
<proteinExistence type="predicted"/>
<comment type="caution">
    <text evidence="1">The sequence shown here is derived from an EMBL/GenBank/DDBJ whole genome shotgun (WGS) entry which is preliminary data.</text>
</comment>
<dbReference type="Proteomes" id="UP001519273">
    <property type="component" value="Unassembled WGS sequence"/>
</dbReference>